<dbReference type="Proteomes" id="UP001299596">
    <property type="component" value="Unassembled WGS sequence"/>
</dbReference>
<reference evidence="6 7" key="1">
    <citation type="submission" date="2023-12" db="EMBL/GenBank/DDBJ databases">
        <title>Description of new species of Mycobacterium terrae complex isolated from sewage at the Sao Paulo Zoological Park Foundation in Brazil.</title>
        <authorList>
            <person name="Romagnoli C.L."/>
            <person name="Conceicao E.C."/>
            <person name="Machado E."/>
            <person name="Barreto L.B.P.F."/>
            <person name="Sharma A."/>
            <person name="Silva N.M."/>
            <person name="Marques L.E."/>
            <person name="Juliana M.A."/>
            <person name="Lourenco M.C.S."/>
            <person name="Digiampietri L.A."/>
            <person name="Suffys P.N."/>
            <person name="Viana-Niero C."/>
        </authorList>
    </citation>
    <scope>NUCLEOTIDE SEQUENCE [LARGE SCALE GENOMIC DNA]</scope>
    <source>
        <strain evidence="6 7">MYC098</strain>
    </source>
</reference>
<keyword evidence="2" id="KW-0436">Ligase</keyword>
<dbReference type="Gene3D" id="3.30.590.10">
    <property type="entry name" value="Glutamine synthetase/guanido kinase, catalytic domain"/>
    <property type="match status" value="1"/>
</dbReference>
<sequence length="489" mass="54459">MTVETALDRYVHDPERVATVEKVHKMLDELGVTYLYFQVVSVTGRVVGKGVPAAHWRRVAMSGVQMVLGATANVAVSRTGRYLGYGPEASELIAIPDPETFVQLPWDGRAARVFCTLFTDRGDDQDPGAFLDTDCRGNLRHEQERFRAAHGLELRCGIEPEMMWLELDESGRPTGGATNPYCYHIEQFEQLRPVYMQVLDYCDAMGLDVIQGDHEDAPGQLELNVMFDDALRTADRLTTYRQICAQVAREHRLKACFMAKPFPGVSGSGWHHNVSLWAGGEDVTYQPRGGVKGSDDVYRYRVGGDNVFLQEPDSTGPGTVGMQCIAGAVAHLPALTAIAASTVNSYKRLWDTGFWAPIYADWGYQNRTCALRVPAPGRLEYRPADAMVNPYLMMSGLLRAFDDGIGRGLDPGEPEKRSVYSAIESGKVVERLPMNLGDALDALEADPVIRAALRGHLYDVYTDIKRDEWERFLATVTEWDVETYMDFVP</sequence>
<comment type="similarity">
    <text evidence="1 3 4">Belongs to the glutamine synthetase family.</text>
</comment>
<evidence type="ECO:0000313" key="6">
    <source>
        <dbReference type="EMBL" id="MEB3022996.1"/>
    </source>
</evidence>
<evidence type="ECO:0000256" key="2">
    <source>
        <dbReference type="ARBA" id="ARBA00022598"/>
    </source>
</evidence>
<gene>
    <name evidence="6" type="ORF">K6T79_18295</name>
</gene>
<dbReference type="InterPro" id="IPR008146">
    <property type="entry name" value="Gln_synth_cat_dom"/>
</dbReference>
<dbReference type="SMART" id="SM01230">
    <property type="entry name" value="Gln-synt_C"/>
    <property type="match status" value="1"/>
</dbReference>
<accession>A0ABU5XLC0</accession>
<dbReference type="SUPFAM" id="SSF55931">
    <property type="entry name" value="Glutamine synthetase/guanido kinase"/>
    <property type="match status" value="1"/>
</dbReference>
<keyword evidence="7" id="KW-1185">Reference proteome</keyword>
<dbReference type="SUPFAM" id="SSF54368">
    <property type="entry name" value="Glutamine synthetase, N-terminal domain"/>
    <property type="match status" value="1"/>
</dbReference>
<comment type="caution">
    <text evidence="6">The sequence shown here is derived from an EMBL/GenBank/DDBJ whole genome shotgun (WGS) entry which is preliminary data.</text>
</comment>
<organism evidence="6 7">
    <name type="scientific">[Mycobacterium] crassicus</name>
    <dbReference type="NCBI Taxonomy" id="2872309"/>
    <lineage>
        <taxon>Bacteria</taxon>
        <taxon>Bacillati</taxon>
        <taxon>Actinomycetota</taxon>
        <taxon>Actinomycetes</taxon>
        <taxon>Mycobacteriales</taxon>
        <taxon>Mycobacteriaceae</taxon>
        <taxon>Mycolicibacter</taxon>
    </lineage>
</organism>
<dbReference type="InterPro" id="IPR014746">
    <property type="entry name" value="Gln_synth/guanido_kin_cat_dom"/>
</dbReference>
<dbReference type="PANTHER" id="PTHR43785:SF12">
    <property type="entry name" value="TYPE-1 GLUTAMINE SYNTHETASE 2"/>
    <property type="match status" value="1"/>
</dbReference>
<evidence type="ECO:0000256" key="4">
    <source>
        <dbReference type="RuleBase" id="RU000384"/>
    </source>
</evidence>
<dbReference type="PANTHER" id="PTHR43785">
    <property type="entry name" value="GAMMA-GLUTAMYLPUTRESCINE SYNTHETASE"/>
    <property type="match status" value="1"/>
</dbReference>
<evidence type="ECO:0000256" key="1">
    <source>
        <dbReference type="ARBA" id="ARBA00009897"/>
    </source>
</evidence>
<evidence type="ECO:0000256" key="3">
    <source>
        <dbReference type="PROSITE-ProRule" id="PRU01331"/>
    </source>
</evidence>
<dbReference type="Gene3D" id="3.10.20.70">
    <property type="entry name" value="Glutamine synthetase, N-terminal domain"/>
    <property type="match status" value="1"/>
</dbReference>
<dbReference type="EMBL" id="JAYJJR010000013">
    <property type="protein sequence ID" value="MEB3022996.1"/>
    <property type="molecule type" value="Genomic_DNA"/>
</dbReference>
<feature type="domain" description="GS catalytic" evidence="5">
    <location>
        <begin position="135"/>
        <end position="489"/>
    </location>
</feature>
<dbReference type="PROSITE" id="PS51987">
    <property type="entry name" value="GS_CATALYTIC"/>
    <property type="match status" value="1"/>
</dbReference>
<evidence type="ECO:0000259" key="5">
    <source>
        <dbReference type="PROSITE" id="PS51987"/>
    </source>
</evidence>
<protein>
    <submittedName>
        <fullName evidence="6">Glutamine synthetase</fullName>
    </submittedName>
</protein>
<evidence type="ECO:0000313" key="7">
    <source>
        <dbReference type="Proteomes" id="UP001299596"/>
    </source>
</evidence>
<name>A0ABU5XLC0_9MYCO</name>
<proteinExistence type="inferred from homology"/>
<dbReference type="RefSeq" id="WP_329780260.1">
    <property type="nucleotide sequence ID" value="NZ_JAYJJR010000013.1"/>
</dbReference>
<dbReference type="Pfam" id="PF00120">
    <property type="entry name" value="Gln-synt_C"/>
    <property type="match status" value="1"/>
</dbReference>
<dbReference type="InterPro" id="IPR036651">
    <property type="entry name" value="Gln_synt_N_sf"/>
</dbReference>